<gene>
    <name evidence="3" type="ORF">HY04_01460</name>
    <name evidence="4" type="ORF">NCTC13489_00334</name>
</gene>
<protein>
    <submittedName>
        <fullName evidence="4">Por secretion system C-terminal sorting domain</fullName>
    </submittedName>
</protein>
<name>A0A3S4WP36_9FLAO</name>
<evidence type="ECO:0000256" key="1">
    <source>
        <dbReference type="ARBA" id="ARBA00022729"/>
    </source>
</evidence>
<proteinExistence type="predicted"/>
<evidence type="ECO:0000313" key="3">
    <source>
        <dbReference type="EMBL" id="KEY19917.1"/>
    </source>
</evidence>
<organism evidence="4 6">
    <name type="scientific">Kaistella antarctica</name>
    <dbReference type="NCBI Taxonomy" id="266748"/>
    <lineage>
        <taxon>Bacteria</taxon>
        <taxon>Pseudomonadati</taxon>
        <taxon>Bacteroidota</taxon>
        <taxon>Flavobacteriia</taxon>
        <taxon>Flavobacteriales</taxon>
        <taxon>Weeksellaceae</taxon>
        <taxon>Chryseobacterium group</taxon>
        <taxon>Kaistella</taxon>
    </lineage>
</organism>
<evidence type="ECO:0000259" key="2">
    <source>
        <dbReference type="Pfam" id="PF18962"/>
    </source>
</evidence>
<keyword evidence="5" id="KW-1185">Reference proteome</keyword>
<reference evidence="4 6" key="2">
    <citation type="submission" date="2018-12" db="EMBL/GenBank/DDBJ databases">
        <authorList>
            <consortium name="Pathogen Informatics"/>
        </authorList>
    </citation>
    <scope>NUCLEOTIDE SEQUENCE [LARGE SCALE GENOMIC DNA]</scope>
    <source>
        <strain evidence="4 6">NCTC13489</strain>
    </source>
</reference>
<keyword evidence="1" id="KW-0732">Signal</keyword>
<dbReference type="Proteomes" id="UP000270036">
    <property type="component" value="Chromosome"/>
</dbReference>
<dbReference type="EMBL" id="LR134441">
    <property type="protein sequence ID" value="VEH96100.1"/>
    <property type="molecule type" value="Genomic_DNA"/>
</dbReference>
<dbReference type="STRING" id="266748.HY04_01460"/>
<dbReference type="AlphaFoldDB" id="A0A3S4WP36"/>
<dbReference type="EMBL" id="JPEP01000001">
    <property type="protein sequence ID" value="KEY19917.1"/>
    <property type="molecule type" value="Genomic_DNA"/>
</dbReference>
<dbReference type="KEGG" id="cant:NCTC13489_00334"/>
<dbReference type="OrthoDB" id="1256754at2"/>
<dbReference type="InterPro" id="IPR026444">
    <property type="entry name" value="Secre_tail"/>
</dbReference>
<sequence>MKKVYFIIFSIVSFLCYCQSYSSLLKNADWTIMKIQNNGIEYLPPFPFVQSGKADFKYDNTNGFKSSFYNSAVGTVDFAPNNGTYFNSQIAGITLAEYGGENSQQVNQFDLMTTSFYSGFNPTDQFIFEYEEIFSAKNLTVTNPLGNKIFYSNLILESIEVSLNKEIFLYPNPAKNEFFLKSSNKDLGKVSVEIYDQSGKLVSRQKRSFKNPVRIGSLPSGVYFVKISGSDFNYSSQLIVTK</sequence>
<dbReference type="NCBIfam" id="TIGR04183">
    <property type="entry name" value="Por_Secre_tail"/>
    <property type="match status" value="1"/>
</dbReference>
<feature type="domain" description="Secretion system C-terminal sorting" evidence="2">
    <location>
        <begin position="169"/>
        <end position="240"/>
    </location>
</feature>
<dbReference type="RefSeq" id="WP_034716417.1">
    <property type="nucleotide sequence ID" value="NZ_FOIX01000002.1"/>
</dbReference>
<evidence type="ECO:0000313" key="4">
    <source>
        <dbReference type="EMBL" id="VEH96100.1"/>
    </source>
</evidence>
<evidence type="ECO:0000313" key="5">
    <source>
        <dbReference type="Proteomes" id="UP000028349"/>
    </source>
</evidence>
<dbReference type="Pfam" id="PF18962">
    <property type="entry name" value="Por_Secre_tail"/>
    <property type="match status" value="1"/>
</dbReference>
<evidence type="ECO:0000313" key="6">
    <source>
        <dbReference type="Proteomes" id="UP000270036"/>
    </source>
</evidence>
<accession>A0A3S4WP36</accession>
<dbReference type="Proteomes" id="UP000028349">
    <property type="component" value="Unassembled WGS sequence"/>
</dbReference>
<reference evidence="3 5" key="1">
    <citation type="submission" date="2014-07" db="EMBL/GenBank/DDBJ databases">
        <authorList>
            <person name="Pisani N.G."/>
            <person name="Newman J.D."/>
        </authorList>
    </citation>
    <scope>NUCLEOTIDE SEQUENCE [LARGE SCALE GENOMIC DNA]</scope>
    <source>
        <strain evidence="3 5">LMG 24720</strain>
    </source>
</reference>